<accession>A0A9K3EJF2</accession>
<evidence type="ECO:0000313" key="1">
    <source>
        <dbReference type="EMBL" id="KAF5774796.1"/>
    </source>
</evidence>
<proteinExistence type="predicted"/>
<keyword evidence="2" id="KW-1185">Reference proteome</keyword>
<evidence type="ECO:0000313" key="2">
    <source>
        <dbReference type="Proteomes" id="UP000215914"/>
    </source>
</evidence>
<protein>
    <submittedName>
        <fullName evidence="1">Uncharacterized protein</fullName>
    </submittedName>
</protein>
<dbReference type="Gramene" id="mRNA:HanXRQr2_Chr13g0604741">
    <property type="protein sequence ID" value="CDS:HanXRQr2_Chr13g0604741.1"/>
    <property type="gene ID" value="HanXRQr2_Chr13g0604741"/>
</dbReference>
<organism evidence="1 2">
    <name type="scientific">Helianthus annuus</name>
    <name type="common">Common sunflower</name>
    <dbReference type="NCBI Taxonomy" id="4232"/>
    <lineage>
        <taxon>Eukaryota</taxon>
        <taxon>Viridiplantae</taxon>
        <taxon>Streptophyta</taxon>
        <taxon>Embryophyta</taxon>
        <taxon>Tracheophyta</taxon>
        <taxon>Spermatophyta</taxon>
        <taxon>Magnoliopsida</taxon>
        <taxon>eudicotyledons</taxon>
        <taxon>Gunneridae</taxon>
        <taxon>Pentapetalae</taxon>
        <taxon>asterids</taxon>
        <taxon>campanulids</taxon>
        <taxon>Asterales</taxon>
        <taxon>Asteraceae</taxon>
        <taxon>Asteroideae</taxon>
        <taxon>Heliantheae alliance</taxon>
        <taxon>Heliantheae</taxon>
        <taxon>Helianthus</taxon>
    </lineage>
</organism>
<dbReference type="AlphaFoldDB" id="A0A9K3EJF2"/>
<reference evidence="1" key="1">
    <citation type="journal article" date="2017" name="Nature">
        <title>The sunflower genome provides insights into oil metabolism, flowering and Asterid evolution.</title>
        <authorList>
            <person name="Badouin H."/>
            <person name="Gouzy J."/>
            <person name="Grassa C.J."/>
            <person name="Murat F."/>
            <person name="Staton S.E."/>
            <person name="Cottret L."/>
            <person name="Lelandais-Briere C."/>
            <person name="Owens G.L."/>
            <person name="Carrere S."/>
            <person name="Mayjonade B."/>
            <person name="Legrand L."/>
            <person name="Gill N."/>
            <person name="Kane N.C."/>
            <person name="Bowers J.E."/>
            <person name="Hubner S."/>
            <person name="Bellec A."/>
            <person name="Berard A."/>
            <person name="Berges H."/>
            <person name="Blanchet N."/>
            <person name="Boniface M.C."/>
            <person name="Brunel D."/>
            <person name="Catrice O."/>
            <person name="Chaidir N."/>
            <person name="Claudel C."/>
            <person name="Donnadieu C."/>
            <person name="Faraut T."/>
            <person name="Fievet G."/>
            <person name="Helmstetter N."/>
            <person name="King M."/>
            <person name="Knapp S.J."/>
            <person name="Lai Z."/>
            <person name="Le Paslier M.C."/>
            <person name="Lippi Y."/>
            <person name="Lorenzon L."/>
            <person name="Mandel J.R."/>
            <person name="Marage G."/>
            <person name="Marchand G."/>
            <person name="Marquand E."/>
            <person name="Bret-Mestries E."/>
            <person name="Morien E."/>
            <person name="Nambeesan S."/>
            <person name="Nguyen T."/>
            <person name="Pegot-Espagnet P."/>
            <person name="Pouilly N."/>
            <person name="Raftis F."/>
            <person name="Sallet E."/>
            <person name="Schiex T."/>
            <person name="Thomas J."/>
            <person name="Vandecasteele C."/>
            <person name="Vares D."/>
            <person name="Vear F."/>
            <person name="Vautrin S."/>
            <person name="Crespi M."/>
            <person name="Mangin B."/>
            <person name="Burke J.M."/>
            <person name="Salse J."/>
            <person name="Munos S."/>
            <person name="Vincourt P."/>
            <person name="Rieseberg L.H."/>
            <person name="Langlade N.B."/>
        </authorList>
    </citation>
    <scope>NUCLEOTIDE SEQUENCE</scope>
    <source>
        <tissue evidence="1">Leaves</tissue>
    </source>
</reference>
<reference evidence="1" key="2">
    <citation type="submission" date="2020-06" db="EMBL/GenBank/DDBJ databases">
        <title>Helianthus annuus Genome sequencing and assembly Release 2.</title>
        <authorList>
            <person name="Gouzy J."/>
            <person name="Langlade N."/>
            <person name="Munos S."/>
        </authorList>
    </citation>
    <scope>NUCLEOTIDE SEQUENCE</scope>
    <source>
        <tissue evidence="1">Leaves</tissue>
    </source>
</reference>
<name>A0A9K3EJF2_HELAN</name>
<dbReference type="Proteomes" id="UP000215914">
    <property type="component" value="Unassembled WGS sequence"/>
</dbReference>
<dbReference type="EMBL" id="MNCJ02000328">
    <property type="protein sequence ID" value="KAF5774796.1"/>
    <property type="molecule type" value="Genomic_DNA"/>
</dbReference>
<comment type="caution">
    <text evidence="1">The sequence shown here is derived from an EMBL/GenBank/DDBJ whole genome shotgun (WGS) entry which is preliminary data.</text>
</comment>
<gene>
    <name evidence="1" type="ORF">HanXRQr2_Chr13g0604741</name>
</gene>
<sequence length="61" mass="6936">MSFDCLAAGIYMVSYSIFVHKGVEGSVVIKKLIQSVILVACWLIWRTRSSLISKDYRRLAI</sequence>